<dbReference type="RefSeq" id="WP_368636104.1">
    <property type="nucleotide sequence ID" value="NZ_JBFRHK010000004.1"/>
</dbReference>
<sequence>MLLKKREVSSKQRVLEMIERRLPKSHAKYDYFQEMLRRTRAGYAGEQRVDKEWQEIYWQHAHYLLHDVQLKIEGGSIHQMDTLFMSQNFTLIVEIKNIAGRVDYMEDNHQFIRVTSDGRVDGFRNPFDQVKRHARFLHRLFQMSGHHLPIETIVVSANPSMIMSPTFLSQPIIHVSGLAERVEQLFQQHQQVYLSENDLRELSTHILKMHTPTQWALDIKVDELKKGALCSKCHFDHVLRYTHGKWRCSNCQSIDNQSMLLALHDFRLMVGNNIKNAQFRDFFDIDSEKAAYHLLKKLKFEAIGENKNREYVIPTNLLE</sequence>
<reference evidence="2 3" key="1">
    <citation type="submission" date="2024-07" db="EMBL/GenBank/DDBJ databases">
        <title>Characterization of a bacterium isolated from hydrolysated instant sea cucumber by whole-genome sequencing and metabolomics.</title>
        <authorList>
            <person name="Luo X."/>
            <person name="Zhang Z."/>
            <person name="Zheng Z."/>
            <person name="Zhang W."/>
            <person name="Ming T."/>
            <person name="Jiao L."/>
            <person name="Su X."/>
            <person name="Kong F."/>
            <person name="Xu J."/>
        </authorList>
    </citation>
    <scope>NUCLEOTIDE SEQUENCE [LARGE SCALE GENOMIC DNA]</scope>
    <source>
        <strain evidence="2 3">XL-2024</strain>
    </source>
</reference>
<proteinExistence type="predicted"/>
<comment type="caution">
    <text evidence="2">The sequence shown here is derived from an EMBL/GenBank/DDBJ whole genome shotgun (WGS) entry which is preliminary data.</text>
</comment>
<dbReference type="InterPro" id="IPR011528">
    <property type="entry name" value="NERD"/>
</dbReference>
<accession>A0ABV3VWC1</accession>
<keyword evidence="3" id="KW-1185">Reference proteome</keyword>
<dbReference type="PROSITE" id="PS50965">
    <property type="entry name" value="NERD"/>
    <property type="match status" value="1"/>
</dbReference>
<evidence type="ECO:0000313" key="2">
    <source>
        <dbReference type="EMBL" id="MEX3745196.1"/>
    </source>
</evidence>
<dbReference type="EMBL" id="JBFRHK010000004">
    <property type="protein sequence ID" value="MEX3745196.1"/>
    <property type="molecule type" value="Genomic_DNA"/>
</dbReference>
<feature type="domain" description="NERD" evidence="1">
    <location>
        <begin position="41"/>
        <end position="160"/>
    </location>
</feature>
<dbReference type="Pfam" id="PF08378">
    <property type="entry name" value="NERD"/>
    <property type="match status" value="1"/>
</dbReference>
<organism evidence="2 3">
    <name type="scientific">Lysinibacillus xylanilyticus</name>
    <dbReference type="NCBI Taxonomy" id="582475"/>
    <lineage>
        <taxon>Bacteria</taxon>
        <taxon>Bacillati</taxon>
        <taxon>Bacillota</taxon>
        <taxon>Bacilli</taxon>
        <taxon>Bacillales</taxon>
        <taxon>Bacillaceae</taxon>
        <taxon>Lysinibacillus</taxon>
    </lineage>
</organism>
<dbReference type="Proteomes" id="UP001558534">
    <property type="component" value="Unassembled WGS sequence"/>
</dbReference>
<evidence type="ECO:0000259" key="1">
    <source>
        <dbReference type="PROSITE" id="PS50965"/>
    </source>
</evidence>
<gene>
    <name evidence="2" type="ORF">AB1300_08600</name>
</gene>
<protein>
    <submittedName>
        <fullName evidence="2">Nuclease-related domain-containing protein</fullName>
    </submittedName>
</protein>
<name>A0ABV3VWC1_9BACI</name>
<evidence type="ECO:0000313" key="3">
    <source>
        <dbReference type="Proteomes" id="UP001558534"/>
    </source>
</evidence>